<proteinExistence type="predicted"/>
<feature type="region of interest" description="Disordered" evidence="1">
    <location>
        <begin position="157"/>
        <end position="206"/>
    </location>
</feature>
<dbReference type="Gramene" id="ONIVA02G04980.1">
    <property type="protein sequence ID" value="ONIVA02G04980.1"/>
    <property type="gene ID" value="ONIVA02G04980"/>
</dbReference>
<evidence type="ECO:0000256" key="1">
    <source>
        <dbReference type="SAM" id="MobiDB-lite"/>
    </source>
</evidence>
<evidence type="ECO:0000313" key="3">
    <source>
        <dbReference type="Proteomes" id="UP000006591"/>
    </source>
</evidence>
<accession>A0A0E0G1Q0</accession>
<keyword evidence="3" id="KW-1185">Reference proteome</keyword>
<dbReference type="Proteomes" id="UP000006591">
    <property type="component" value="Chromosome 2"/>
</dbReference>
<organism evidence="2">
    <name type="scientific">Oryza nivara</name>
    <name type="common">Indian wild rice</name>
    <name type="synonym">Oryza sativa f. spontanea</name>
    <dbReference type="NCBI Taxonomy" id="4536"/>
    <lineage>
        <taxon>Eukaryota</taxon>
        <taxon>Viridiplantae</taxon>
        <taxon>Streptophyta</taxon>
        <taxon>Embryophyta</taxon>
        <taxon>Tracheophyta</taxon>
        <taxon>Spermatophyta</taxon>
        <taxon>Magnoliopsida</taxon>
        <taxon>Liliopsida</taxon>
        <taxon>Poales</taxon>
        <taxon>Poaceae</taxon>
        <taxon>BOP clade</taxon>
        <taxon>Oryzoideae</taxon>
        <taxon>Oryzeae</taxon>
        <taxon>Oryzinae</taxon>
        <taxon>Oryza</taxon>
    </lineage>
</organism>
<name>A0A0E0G1Q0_ORYNI</name>
<protein>
    <submittedName>
        <fullName evidence="2">Uncharacterized protein</fullName>
    </submittedName>
</protein>
<reference evidence="2" key="1">
    <citation type="submission" date="2015-04" db="UniProtKB">
        <authorList>
            <consortium name="EnsemblPlants"/>
        </authorList>
    </citation>
    <scope>IDENTIFICATION</scope>
    <source>
        <strain evidence="2">SL10</strain>
    </source>
</reference>
<dbReference type="EnsemblPlants" id="ONIVA02G04980.1">
    <property type="protein sequence ID" value="ONIVA02G04980.1"/>
    <property type="gene ID" value="ONIVA02G04980"/>
</dbReference>
<feature type="region of interest" description="Disordered" evidence="1">
    <location>
        <begin position="83"/>
        <end position="102"/>
    </location>
</feature>
<evidence type="ECO:0000313" key="2">
    <source>
        <dbReference type="EnsemblPlants" id="ONIVA02G04980.1"/>
    </source>
</evidence>
<dbReference type="HOGENOM" id="CLU_1104228_0_0_1"/>
<sequence length="252" mass="26853">MASSSASPRLSSAPVAAATFVICCAASAAFVDASGRVAEKNALVIAATTGADDINRPFLVRLLSEIGLGVGVEDNCKRRSAKTRQEDWAGNRRGRQLRGGGRQRSICDTPILCANACNAGRRPDDPEAGLYSAWCRGDDSQVDPALYMAQGRATNVTRSSGDAYHGQREDVTRTSSLSHADAMPKSSKKHVPARRREPHAPLREASGLRPGFEPWLALCSLRPLGRVALRNFTINKVSLVGITSIGEISSPV</sequence>
<reference evidence="2" key="2">
    <citation type="submission" date="2018-04" db="EMBL/GenBank/DDBJ databases">
        <title>OnivRS2 (Oryza nivara Reference Sequence Version 2).</title>
        <authorList>
            <person name="Zhang J."/>
            <person name="Kudrna D."/>
            <person name="Lee S."/>
            <person name="Talag J."/>
            <person name="Rajasekar S."/>
            <person name="Welchert J."/>
            <person name="Hsing Y.-I."/>
            <person name="Wing R.A."/>
        </authorList>
    </citation>
    <scope>NUCLEOTIDE SEQUENCE [LARGE SCALE GENOMIC DNA]</scope>
    <source>
        <strain evidence="2">SL10</strain>
    </source>
</reference>
<dbReference type="AlphaFoldDB" id="A0A0E0G1Q0"/>